<dbReference type="Proteomes" id="UP001155027">
    <property type="component" value="Unassembled WGS sequence"/>
</dbReference>
<accession>A0A9X2PWU6</accession>
<dbReference type="GO" id="GO:0006808">
    <property type="term" value="P:regulation of nitrogen utilization"/>
    <property type="evidence" value="ECO:0007669"/>
    <property type="project" value="InterPro"/>
</dbReference>
<comment type="caution">
    <text evidence="1">The sequence shown here is derived from an EMBL/GenBank/DDBJ whole genome shotgun (WGS) entry which is preliminary data.</text>
</comment>
<dbReference type="InterPro" id="IPR011322">
    <property type="entry name" value="N-reg_PII-like_a/b"/>
</dbReference>
<evidence type="ECO:0000313" key="2">
    <source>
        <dbReference type="Proteomes" id="UP001155027"/>
    </source>
</evidence>
<dbReference type="PRINTS" id="PR00340">
    <property type="entry name" value="PIIGLNB"/>
</dbReference>
<dbReference type="GO" id="GO:0005524">
    <property type="term" value="F:ATP binding"/>
    <property type="evidence" value="ECO:0007669"/>
    <property type="project" value="TreeGrafter"/>
</dbReference>
<dbReference type="PANTHER" id="PTHR30115">
    <property type="entry name" value="NITROGEN REGULATORY PROTEIN P-II"/>
    <property type="match status" value="1"/>
</dbReference>
<protein>
    <submittedName>
        <fullName evidence="1">Nitrogen regulatory protein P-II 1</fullName>
    </submittedName>
</protein>
<dbReference type="PROSITE" id="PS51343">
    <property type="entry name" value="PII_GLNB_DOM"/>
    <property type="match status" value="1"/>
</dbReference>
<proteinExistence type="predicted"/>
<dbReference type="AlphaFoldDB" id="A0A9X2PWU6"/>
<dbReference type="InterPro" id="IPR015867">
    <property type="entry name" value="N-reg_PII/ATP_PRibTrfase_C"/>
</dbReference>
<evidence type="ECO:0000313" key="1">
    <source>
        <dbReference type="EMBL" id="MCS3676254.1"/>
    </source>
</evidence>
<dbReference type="PANTHER" id="PTHR30115:SF11">
    <property type="entry name" value="NITROGEN REGULATORY PROTEIN P-II HOMOLOG"/>
    <property type="match status" value="1"/>
</dbReference>
<dbReference type="SUPFAM" id="SSF54913">
    <property type="entry name" value="GlnB-like"/>
    <property type="match status" value="1"/>
</dbReference>
<dbReference type="GO" id="GO:0005829">
    <property type="term" value="C:cytosol"/>
    <property type="evidence" value="ECO:0007669"/>
    <property type="project" value="TreeGrafter"/>
</dbReference>
<name>A0A9X2PWU6_9BACT</name>
<dbReference type="Gene3D" id="3.30.70.120">
    <property type="match status" value="1"/>
</dbReference>
<dbReference type="SMART" id="SM00938">
    <property type="entry name" value="P-II"/>
    <property type="match status" value="1"/>
</dbReference>
<reference evidence="1" key="1">
    <citation type="submission" date="2022-08" db="EMBL/GenBank/DDBJ databases">
        <title>Genomic Encyclopedia of Type Strains, Phase V (KMG-V): Genome sequencing to study the core and pangenomes of soil and plant-associated prokaryotes.</title>
        <authorList>
            <person name="Whitman W."/>
        </authorList>
    </citation>
    <scope>NUCLEOTIDE SEQUENCE</scope>
    <source>
        <strain evidence="1">0</strain>
    </source>
</reference>
<dbReference type="RefSeq" id="WP_259058681.1">
    <property type="nucleotide sequence ID" value="NZ_JANTZP010000001.1"/>
</dbReference>
<dbReference type="Pfam" id="PF00543">
    <property type="entry name" value="P-II"/>
    <property type="match status" value="1"/>
</dbReference>
<dbReference type="EMBL" id="JANUAU010000001">
    <property type="protein sequence ID" value="MCS3676254.1"/>
    <property type="molecule type" value="Genomic_DNA"/>
</dbReference>
<organism evidence="1 2">
    <name type="scientific">Salinibacter ruber</name>
    <dbReference type="NCBI Taxonomy" id="146919"/>
    <lineage>
        <taxon>Bacteria</taxon>
        <taxon>Pseudomonadati</taxon>
        <taxon>Rhodothermota</taxon>
        <taxon>Rhodothermia</taxon>
        <taxon>Rhodothermales</taxon>
        <taxon>Salinibacteraceae</taxon>
        <taxon>Salinibacter</taxon>
    </lineage>
</organism>
<sequence length="116" mass="12907">MKQIKAYVRPALVDHVIDMIEDQSADSPGVAASEVRVYGHPEDTNPMERSHLAKLEIVVRDEEVQGVVDIILEHAQTGHSGDGAIYVTEVHEAIRIRNGERDREAVHSVFEEPDAD</sequence>
<dbReference type="GO" id="GO:0030234">
    <property type="term" value="F:enzyme regulator activity"/>
    <property type="evidence" value="ECO:0007669"/>
    <property type="project" value="InterPro"/>
</dbReference>
<dbReference type="InterPro" id="IPR002187">
    <property type="entry name" value="N-reg_PII"/>
</dbReference>
<gene>
    <name evidence="1" type="ORF">GGP71_000150</name>
</gene>